<dbReference type="Gene3D" id="3.90.550.10">
    <property type="entry name" value="Spore Coat Polysaccharide Biosynthesis Protein SpsA, Chain A"/>
    <property type="match status" value="1"/>
</dbReference>
<dbReference type="Proteomes" id="UP001597441">
    <property type="component" value="Unassembled WGS sequence"/>
</dbReference>
<sequence>MVLISILIAVLYLLLIGSFVLGFDKVPVFMLKDIKAKTTFSVIIPFRNEAENLPHLLASIDALAYPNHLYEIILVDDESGDDSVEIIKKNLDTIPIKNASTRTNISIIKNNRTSNSPKKDAITTAIKQAKHNWIITTDADCILPKYWLNSFDEFIQTTTSKCIIAPVTYTSKHGFLNRFQLLDMLSLQAATIGSFGIKKPFMCNGANFAYKKALFLELNGFDGNNNIASGDDIFLLEKAVKTHPKNVNYLKCEHAIVTTKTQPTWSKLKVQRIRWAAKTSAYNNMFGKLTGLLVLLTNTLIISLLLLVLLSAFNLKIFVFILIIKWNIDFYLIYKSASFFNQKKVLKTYVFGFLLYPLFSVFIAFVSLFKGYKWKGRHFKS</sequence>
<dbReference type="EC" id="2.4.-.-" evidence="6"/>
<evidence type="ECO:0000313" key="6">
    <source>
        <dbReference type="EMBL" id="MFD2536468.1"/>
    </source>
</evidence>
<feature type="domain" description="Glycosyltransferase 2-like" evidence="5">
    <location>
        <begin position="41"/>
        <end position="213"/>
    </location>
</feature>
<gene>
    <name evidence="6" type="ORF">ACFSQS_15255</name>
</gene>
<organism evidence="6 7">
    <name type="scientific">Gelatiniphilus marinus</name>
    <dbReference type="NCBI Taxonomy" id="1759464"/>
    <lineage>
        <taxon>Bacteria</taxon>
        <taxon>Pseudomonadati</taxon>
        <taxon>Bacteroidota</taxon>
        <taxon>Flavobacteriia</taxon>
        <taxon>Flavobacteriales</taxon>
        <taxon>Flavobacteriaceae</taxon>
        <taxon>Gelatiniphilus</taxon>
    </lineage>
</organism>
<dbReference type="GO" id="GO:0016757">
    <property type="term" value="F:glycosyltransferase activity"/>
    <property type="evidence" value="ECO:0007669"/>
    <property type="project" value="UniProtKB-KW"/>
</dbReference>
<keyword evidence="4" id="KW-1133">Transmembrane helix</keyword>
<comment type="caution">
    <text evidence="6">The sequence shown here is derived from an EMBL/GenBank/DDBJ whole genome shotgun (WGS) entry which is preliminary data.</text>
</comment>
<dbReference type="PANTHER" id="PTHR43630:SF1">
    <property type="entry name" value="POLY-BETA-1,6-N-ACETYL-D-GLUCOSAMINE SYNTHASE"/>
    <property type="match status" value="1"/>
</dbReference>
<evidence type="ECO:0000256" key="3">
    <source>
        <dbReference type="ARBA" id="ARBA00022679"/>
    </source>
</evidence>
<proteinExistence type="inferred from homology"/>
<evidence type="ECO:0000256" key="2">
    <source>
        <dbReference type="ARBA" id="ARBA00022676"/>
    </source>
</evidence>
<comment type="similarity">
    <text evidence="1">Belongs to the glycosyltransferase 2 family.</text>
</comment>
<dbReference type="Pfam" id="PF00535">
    <property type="entry name" value="Glycos_transf_2"/>
    <property type="match status" value="1"/>
</dbReference>
<dbReference type="PANTHER" id="PTHR43630">
    <property type="entry name" value="POLY-BETA-1,6-N-ACETYL-D-GLUCOSAMINE SYNTHASE"/>
    <property type="match status" value="1"/>
</dbReference>
<dbReference type="EMBL" id="JBHULK010000008">
    <property type="protein sequence ID" value="MFD2536468.1"/>
    <property type="molecule type" value="Genomic_DNA"/>
</dbReference>
<evidence type="ECO:0000256" key="1">
    <source>
        <dbReference type="ARBA" id="ARBA00006739"/>
    </source>
</evidence>
<evidence type="ECO:0000313" key="7">
    <source>
        <dbReference type="Proteomes" id="UP001597441"/>
    </source>
</evidence>
<dbReference type="CDD" id="cd04192">
    <property type="entry name" value="GT_2_like_e"/>
    <property type="match status" value="1"/>
</dbReference>
<keyword evidence="7" id="KW-1185">Reference proteome</keyword>
<keyword evidence="2 6" id="KW-0328">Glycosyltransferase</keyword>
<feature type="transmembrane region" description="Helical" evidence="4">
    <location>
        <begin position="289"/>
        <end position="310"/>
    </location>
</feature>
<dbReference type="SUPFAM" id="SSF53448">
    <property type="entry name" value="Nucleotide-diphospho-sugar transferases"/>
    <property type="match status" value="1"/>
</dbReference>
<dbReference type="InterPro" id="IPR029044">
    <property type="entry name" value="Nucleotide-diphossugar_trans"/>
</dbReference>
<feature type="transmembrane region" description="Helical" evidence="4">
    <location>
        <begin position="317"/>
        <end position="334"/>
    </location>
</feature>
<dbReference type="InterPro" id="IPR001173">
    <property type="entry name" value="Glyco_trans_2-like"/>
</dbReference>
<keyword evidence="3 6" id="KW-0808">Transferase</keyword>
<evidence type="ECO:0000259" key="5">
    <source>
        <dbReference type="Pfam" id="PF00535"/>
    </source>
</evidence>
<reference evidence="7" key="1">
    <citation type="journal article" date="2019" name="Int. J. Syst. Evol. Microbiol.">
        <title>The Global Catalogue of Microorganisms (GCM) 10K type strain sequencing project: providing services to taxonomists for standard genome sequencing and annotation.</title>
        <authorList>
            <consortium name="The Broad Institute Genomics Platform"/>
            <consortium name="The Broad Institute Genome Sequencing Center for Infectious Disease"/>
            <person name="Wu L."/>
            <person name="Ma J."/>
        </authorList>
    </citation>
    <scope>NUCLEOTIDE SEQUENCE [LARGE SCALE GENOMIC DNA]</scope>
    <source>
        <strain evidence="7">KCTC 42903</strain>
    </source>
</reference>
<feature type="transmembrane region" description="Helical" evidence="4">
    <location>
        <begin position="354"/>
        <end position="372"/>
    </location>
</feature>
<accession>A0ABW5JVG1</accession>
<protein>
    <submittedName>
        <fullName evidence="6">Glycosyltransferase</fullName>
        <ecNumber evidence="6">2.4.-.-</ecNumber>
    </submittedName>
</protein>
<name>A0ABW5JVG1_9FLAO</name>
<dbReference type="RefSeq" id="WP_388020921.1">
    <property type="nucleotide sequence ID" value="NZ_JBHUDT010000008.1"/>
</dbReference>
<keyword evidence="4" id="KW-0472">Membrane</keyword>
<keyword evidence="4" id="KW-0812">Transmembrane</keyword>
<evidence type="ECO:0000256" key="4">
    <source>
        <dbReference type="SAM" id="Phobius"/>
    </source>
</evidence>